<gene>
    <name evidence="2" type="ORF">S06H3_15303</name>
</gene>
<proteinExistence type="predicted"/>
<name>X1LTL7_9ZZZZ</name>
<accession>X1LTL7</accession>
<feature type="non-terminal residue" evidence="2">
    <location>
        <position position="1"/>
    </location>
</feature>
<reference evidence="2" key="1">
    <citation type="journal article" date="2014" name="Front. Microbiol.">
        <title>High frequency of phylogenetically diverse reductive dehalogenase-homologous genes in deep subseafloor sedimentary metagenomes.</title>
        <authorList>
            <person name="Kawai M."/>
            <person name="Futagami T."/>
            <person name="Toyoda A."/>
            <person name="Takaki Y."/>
            <person name="Nishi S."/>
            <person name="Hori S."/>
            <person name="Arai W."/>
            <person name="Tsubouchi T."/>
            <person name="Morono Y."/>
            <person name="Uchiyama I."/>
            <person name="Ito T."/>
            <person name="Fujiyama A."/>
            <person name="Inagaki F."/>
            <person name="Takami H."/>
        </authorList>
    </citation>
    <scope>NUCLEOTIDE SEQUENCE</scope>
    <source>
        <strain evidence="2">Expedition CK06-06</strain>
    </source>
</reference>
<dbReference type="AlphaFoldDB" id="X1LTL7"/>
<comment type="caution">
    <text evidence="2">The sequence shown here is derived from an EMBL/GenBank/DDBJ whole genome shotgun (WGS) entry which is preliminary data.</text>
</comment>
<keyword evidence="1" id="KW-1133">Transmembrane helix</keyword>
<keyword evidence="1" id="KW-0472">Membrane</keyword>
<organism evidence="2">
    <name type="scientific">marine sediment metagenome</name>
    <dbReference type="NCBI Taxonomy" id="412755"/>
    <lineage>
        <taxon>unclassified sequences</taxon>
        <taxon>metagenomes</taxon>
        <taxon>ecological metagenomes</taxon>
    </lineage>
</organism>
<sequence>IFKEALWGWKLVGILMVVFSVVIVQADKILPARSPSP</sequence>
<keyword evidence="1" id="KW-0812">Transmembrane</keyword>
<dbReference type="EMBL" id="BARV01007524">
    <property type="protein sequence ID" value="GAI09151.1"/>
    <property type="molecule type" value="Genomic_DNA"/>
</dbReference>
<evidence type="ECO:0000256" key="1">
    <source>
        <dbReference type="SAM" id="Phobius"/>
    </source>
</evidence>
<protein>
    <submittedName>
        <fullName evidence="2">Uncharacterized protein</fullName>
    </submittedName>
</protein>
<feature type="transmembrane region" description="Helical" evidence="1">
    <location>
        <begin position="6"/>
        <end position="24"/>
    </location>
</feature>
<evidence type="ECO:0000313" key="2">
    <source>
        <dbReference type="EMBL" id="GAI09151.1"/>
    </source>
</evidence>